<protein>
    <recommendedName>
        <fullName evidence="4">Secreted protein</fullName>
    </recommendedName>
</protein>
<evidence type="ECO:0008006" key="4">
    <source>
        <dbReference type="Google" id="ProtNLM"/>
    </source>
</evidence>
<feature type="chain" id="PRO_5041946987" description="Secreted protein" evidence="1">
    <location>
        <begin position="18"/>
        <end position="99"/>
    </location>
</feature>
<sequence length="99" mass="11625">MFISWIFVLLSNLSVHYLSFTSKRSFCCIIEGSSLSKCACKTFCSRVHLQFDYKFVKRLTCIMCWHIWVYVVSLKPGTTKNIFFLYLLLNAKYCFTTCS</sequence>
<organism evidence="2 3">
    <name type="scientific">Tagetes erecta</name>
    <name type="common">African marigold</name>
    <dbReference type="NCBI Taxonomy" id="13708"/>
    <lineage>
        <taxon>Eukaryota</taxon>
        <taxon>Viridiplantae</taxon>
        <taxon>Streptophyta</taxon>
        <taxon>Embryophyta</taxon>
        <taxon>Tracheophyta</taxon>
        <taxon>Spermatophyta</taxon>
        <taxon>Magnoliopsida</taxon>
        <taxon>eudicotyledons</taxon>
        <taxon>Gunneridae</taxon>
        <taxon>Pentapetalae</taxon>
        <taxon>asterids</taxon>
        <taxon>campanulids</taxon>
        <taxon>Asterales</taxon>
        <taxon>Asteraceae</taxon>
        <taxon>Asteroideae</taxon>
        <taxon>Heliantheae alliance</taxon>
        <taxon>Tageteae</taxon>
        <taxon>Tagetes</taxon>
    </lineage>
</organism>
<proteinExistence type="predicted"/>
<keyword evidence="1" id="KW-0732">Signal</keyword>
<dbReference type="Proteomes" id="UP001229421">
    <property type="component" value="Unassembled WGS sequence"/>
</dbReference>
<name>A0AAD8NTX4_TARER</name>
<evidence type="ECO:0000256" key="1">
    <source>
        <dbReference type="SAM" id="SignalP"/>
    </source>
</evidence>
<evidence type="ECO:0000313" key="2">
    <source>
        <dbReference type="EMBL" id="KAK1420902.1"/>
    </source>
</evidence>
<feature type="signal peptide" evidence="1">
    <location>
        <begin position="1"/>
        <end position="17"/>
    </location>
</feature>
<evidence type="ECO:0000313" key="3">
    <source>
        <dbReference type="Proteomes" id="UP001229421"/>
    </source>
</evidence>
<accession>A0AAD8NTX4</accession>
<gene>
    <name evidence="2" type="ORF">QVD17_22865</name>
</gene>
<comment type="caution">
    <text evidence="2">The sequence shown here is derived from an EMBL/GenBank/DDBJ whole genome shotgun (WGS) entry which is preliminary data.</text>
</comment>
<keyword evidence="3" id="KW-1185">Reference proteome</keyword>
<reference evidence="2" key="1">
    <citation type="journal article" date="2023" name="bioRxiv">
        <title>Improved chromosome-level genome assembly for marigold (Tagetes erecta).</title>
        <authorList>
            <person name="Jiang F."/>
            <person name="Yuan L."/>
            <person name="Wang S."/>
            <person name="Wang H."/>
            <person name="Xu D."/>
            <person name="Wang A."/>
            <person name="Fan W."/>
        </authorList>
    </citation>
    <scope>NUCLEOTIDE SEQUENCE</scope>
    <source>
        <strain evidence="2">WSJ</strain>
        <tissue evidence="2">Leaf</tissue>
    </source>
</reference>
<dbReference type="AlphaFoldDB" id="A0AAD8NTX4"/>
<dbReference type="EMBL" id="JAUHHV010000006">
    <property type="protein sequence ID" value="KAK1420902.1"/>
    <property type="molecule type" value="Genomic_DNA"/>
</dbReference>